<protein>
    <recommendedName>
        <fullName evidence="3">Bacteriocin</fullName>
    </recommendedName>
</protein>
<reference evidence="1 2" key="1">
    <citation type="submission" date="2024-04" db="EMBL/GenBank/DDBJ databases">
        <title>Genome sequencing and assembly of rice foliar adapted Chryseobacterium endophyticum OsEnb-ALM-A6.</title>
        <authorList>
            <person name="Kumar S."/>
            <person name="Javed M."/>
            <person name="Chouhan V."/>
            <person name="Charishma K."/>
            <person name="Patel A."/>
            <person name="Kumar M."/>
            <person name="Sahu K.P."/>
            <person name="Kumar A."/>
        </authorList>
    </citation>
    <scope>NUCLEOTIDE SEQUENCE [LARGE SCALE GENOMIC DNA]</scope>
    <source>
        <strain evidence="1 2">OsEnb-ALM-A6</strain>
    </source>
</reference>
<gene>
    <name evidence="1" type="ORF">AAFP95_17530</name>
</gene>
<dbReference type="EMBL" id="CP154834">
    <property type="protein sequence ID" value="XAO73514.1"/>
    <property type="molecule type" value="Genomic_DNA"/>
</dbReference>
<sequence length="55" mass="5975">MKKLLSTKKLSRQNLKEIKGSGATGSICCAKYCGTDECAVWTEPKVKCPLLPDCV</sequence>
<keyword evidence="2" id="KW-1185">Reference proteome</keyword>
<dbReference type="Proteomes" id="UP001463665">
    <property type="component" value="Chromosome"/>
</dbReference>
<dbReference type="RefSeq" id="WP_288446021.1">
    <property type="nucleotide sequence ID" value="NZ_CP154834.1"/>
</dbReference>
<evidence type="ECO:0000313" key="1">
    <source>
        <dbReference type="EMBL" id="XAO73514.1"/>
    </source>
</evidence>
<organism evidence="1 2">
    <name type="scientific">Chryseobacterium endophyticum</name>
    <dbReference type="NCBI Taxonomy" id="1854762"/>
    <lineage>
        <taxon>Bacteria</taxon>
        <taxon>Pseudomonadati</taxon>
        <taxon>Bacteroidota</taxon>
        <taxon>Flavobacteriia</taxon>
        <taxon>Flavobacteriales</taxon>
        <taxon>Weeksellaceae</taxon>
        <taxon>Chryseobacterium group</taxon>
        <taxon>Chryseobacterium</taxon>
    </lineage>
</organism>
<dbReference type="AlphaFoldDB" id="A0AAU6WLR1"/>
<evidence type="ECO:0008006" key="3">
    <source>
        <dbReference type="Google" id="ProtNLM"/>
    </source>
</evidence>
<evidence type="ECO:0000313" key="2">
    <source>
        <dbReference type="Proteomes" id="UP001463665"/>
    </source>
</evidence>
<accession>A0AAU6WLR1</accession>
<proteinExistence type="predicted"/>
<name>A0AAU6WLR1_9FLAO</name>